<dbReference type="AlphaFoldDB" id="A0AB34FUE3"/>
<proteinExistence type="predicted"/>
<evidence type="ECO:0000256" key="1">
    <source>
        <dbReference type="SAM" id="MobiDB-lite"/>
    </source>
</evidence>
<sequence length="114" mass="11812">MAGRDADPNFACRTDGGVSVSTTNGSSLLRSLASVTIAVDDLNNMKVLYVALLAAVAAMAAPAPEPEPAPEANPEPAPDGFGNYGKYGKYGKYGNYGNYPPPAGGYKNYGSYKN</sequence>
<feature type="region of interest" description="Disordered" evidence="1">
    <location>
        <begin position="1"/>
        <end position="23"/>
    </location>
</feature>
<dbReference type="EMBL" id="JAQHRD010000003">
    <property type="protein sequence ID" value="KAJ6442739.1"/>
    <property type="molecule type" value="Genomic_DNA"/>
</dbReference>
<dbReference type="Proteomes" id="UP001163105">
    <property type="component" value="Unassembled WGS sequence"/>
</dbReference>
<keyword evidence="3" id="KW-1185">Reference proteome</keyword>
<reference evidence="2" key="1">
    <citation type="submission" date="2023-01" db="EMBL/GenBank/DDBJ databases">
        <title>The growth and conidiation of Purpureocillium lavendulum are regulated by nitrogen source and histone H3K14 acetylation.</title>
        <authorList>
            <person name="Tang P."/>
            <person name="Han J."/>
            <person name="Zhang C."/>
            <person name="Tang P."/>
            <person name="Qi F."/>
            <person name="Zhang K."/>
            <person name="Liang L."/>
        </authorList>
    </citation>
    <scope>NUCLEOTIDE SEQUENCE</scope>
    <source>
        <strain evidence="2">YMF1.00683</strain>
    </source>
</reference>
<evidence type="ECO:0000313" key="3">
    <source>
        <dbReference type="Proteomes" id="UP001163105"/>
    </source>
</evidence>
<name>A0AB34FUE3_9HYPO</name>
<protein>
    <submittedName>
        <fullName evidence="2">Uncharacterized protein</fullName>
    </submittedName>
</protein>
<gene>
    <name evidence="2" type="ORF">O9K51_03914</name>
</gene>
<organism evidence="2 3">
    <name type="scientific">Purpureocillium lavendulum</name>
    <dbReference type="NCBI Taxonomy" id="1247861"/>
    <lineage>
        <taxon>Eukaryota</taxon>
        <taxon>Fungi</taxon>
        <taxon>Dikarya</taxon>
        <taxon>Ascomycota</taxon>
        <taxon>Pezizomycotina</taxon>
        <taxon>Sordariomycetes</taxon>
        <taxon>Hypocreomycetidae</taxon>
        <taxon>Hypocreales</taxon>
        <taxon>Ophiocordycipitaceae</taxon>
        <taxon>Purpureocillium</taxon>
    </lineage>
</organism>
<accession>A0AB34FUE3</accession>
<comment type="caution">
    <text evidence="2">The sequence shown here is derived from an EMBL/GenBank/DDBJ whole genome shotgun (WGS) entry which is preliminary data.</text>
</comment>
<evidence type="ECO:0000313" key="2">
    <source>
        <dbReference type="EMBL" id="KAJ6442739.1"/>
    </source>
</evidence>